<dbReference type="RefSeq" id="WP_010765150.1">
    <property type="nucleotide sequence ID" value="NZ_ASWB01000001.1"/>
</dbReference>
<dbReference type="Proteomes" id="UP000013781">
    <property type="component" value="Unassembled WGS sequence"/>
</dbReference>
<dbReference type="InterPro" id="IPR017946">
    <property type="entry name" value="PLC-like_Pdiesterase_TIM-brl"/>
</dbReference>
<dbReference type="PATRIC" id="fig|1158609.3.peg.1730"/>
<dbReference type="Pfam" id="PF03009">
    <property type="entry name" value="GDPD"/>
    <property type="match status" value="1"/>
</dbReference>
<dbReference type="AlphaFoldDB" id="R2SZP4"/>
<reference evidence="2 4" key="1">
    <citation type="submission" date="2013-02" db="EMBL/GenBank/DDBJ databases">
        <title>The Genome Sequence of Enterococcus moraviensis BAA-383.</title>
        <authorList>
            <consortium name="The Broad Institute Genome Sequencing Platform"/>
            <consortium name="The Broad Institute Genome Sequencing Center for Infectious Disease"/>
            <person name="Earl A.M."/>
            <person name="Gilmore M.S."/>
            <person name="Lebreton F."/>
            <person name="Walker B."/>
            <person name="Young S.K."/>
            <person name="Zeng Q."/>
            <person name="Gargeya S."/>
            <person name="Fitzgerald M."/>
            <person name="Haas B."/>
            <person name="Abouelleil A."/>
            <person name="Alvarado L."/>
            <person name="Arachchi H.M."/>
            <person name="Berlin A.M."/>
            <person name="Chapman S.B."/>
            <person name="Dewar J."/>
            <person name="Goldberg J."/>
            <person name="Griggs A."/>
            <person name="Gujja S."/>
            <person name="Hansen M."/>
            <person name="Howarth C."/>
            <person name="Imamovic A."/>
            <person name="Larimer J."/>
            <person name="McCowan C."/>
            <person name="Murphy C."/>
            <person name="Neiman D."/>
            <person name="Pearson M."/>
            <person name="Priest M."/>
            <person name="Roberts A."/>
            <person name="Saif S."/>
            <person name="Shea T."/>
            <person name="Sisk P."/>
            <person name="Sykes S."/>
            <person name="Wortman J."/>
            <person name="Nusbaum C."/>
            <person name="Birren B."/>
        </authorList>
    </citation>
    <scope>NUCLEOTIDE SEQUENCE [LARGE SCALE GENOMIC DNA]</scope>
    <source>
        <strain evidence="2 4">ATCC BAA-383</strain>
    </source>
</reference>
<dbReference type="GO" id="GO:0006629">
    <property type="term" value="P:lipid metabolic process"/>
    <property type="evidence" value="ECO:0007669"/>
    <property type="project" value="InterPro"/>
</dbReference>
<dbReference type="GO" id="GO:0008081">
    <property type="term" value="F:phosphoric diester hydrolase activity"/>
    <property type="evidence" value="ECO:0007669"/>
    <property type="project" value="InterPro"/>
</dbReference>
<dbReference type="Proteomes" id="UP000014157">
    <property type="component" value="Unassembled WGS sequence"/>
</dbReference>
<evidence type="ECO:0000259" key="1">
    <source>
        <dbReference type="PROSITE" id="PS51704"/>
    </source>
</evidence>
<dbReference type="EMBL" id="ASWB01000001">
    <property type="protein sequence ID" value="EOT73103.1"/>
    <property type="molecule type" value="Genomic_DNA"/>
</dbReference>
<dbReference type="CDD" id="cd08582">
    <property type="entry name" value="GDPD_like_2"/>
    <property type="match status" value="1"/>
</dbReference>
<sequence length="799" mass="87264">MAVEKILETDTLNQGRVKINAIMDQSNSSVETVNGYKSELTEGIKQAKEIARTAGDEAKEIAEEAGELANQKADQAIADSKTAVDTANRAVSTANQNKQEFDALRNEFGDLVAESGDSNPEIVQARTDTEGIKQSTLQARLTSDFNSRLTTTDAMKMFSGSVNTPKMMDFKGKTAGNKKGNPHQAFSDYTANTLKKPSANWNEFTQDNYNKVVSRDDTGVSTGSSQSGVIPQQFFLFDVKAAIESIAEDIFEGMTMVQVVKYIKDNFVSIKIPIRGKASSPGNKNLKVATFLESADSYSVQMQNSAPDYTDFATEINDSNFIDSEGKINVLVFSDSSNGVTPASIDVDYIGVQITISLSALDVLNKSGFLKDEQLKAHVDDTNNPHQVTKAQVGLGSVPNYSIASKAEAENATSDSKFMSPLQTKNFHQKATETVRQKWREGLNWIAHRGNNTEYPENSIPAYKNANRHWGIETDIQVTSDGQWVVMHDDTVDRTTNGTGTVKSMTLAQFRALRIDTGANLNTLSDAEKVPPTFEEFLGICRNKCKVPVIEIKTDSYTIANYDLLKEILTKYGYNETNCVIISFDYGVLTNIRQMYPNMELHMVSSTITQSVIDQAVALGYPATLGVNYSNAGVTADLVDQLHALGLKINVWTVPDSKFEDMKKLKVDYISTNSLSGNLKYQNLTLKNGFTVYSDNGMIKNAYVEELEGGVAHVCFTVENGENGGNAIIADLPDWAVPMERQYGQCTVRTSAANGNLNLGTFGVNGKNSTGAAPKGTISVGLNWNNRTSWAAGSATYKI</sequence>
<dbReference type="EMBL" id="AJAS01000014">
    <property type="protein sequence ID" value="EOI00668.1"/>
    <property type="molecule type" value="Genomic_DNA"/>
</dbReference>
<dbReference type="PANTHER" id="PTHR46211">
    <property type="entry name" value="GLYCEROPHOSPHORYL DIESTER PHOSPHODIESTERASE"/>
    <property type="match status" value="1"/>
</dbReference>
<name>R2SZP4_9ENTE</name>
<dbReference type="InterPro" id="IPR030395">
    <property type="entry name" value="GP_PDE_dom"/>
</dbReference>
<accession>R2SZP4</accession>
<feature type="domain" description="GP-PDE" evidence="1">
    <location>
        <begin position="443"/>
        <end position="690"/>
    </location>
</feature>
<comment type="caution">
    <text evidence="2">The sequence shown here is derived from an EMBL/GenBank/DDBJ whole genome shotgun (WGS) entry which is preliminary data.</text>
</comment>
<dbReference type="Gene3D" id="3.20.20.190">
    <property type="entry name" value="Phosphatidylinositol (PI) phosphodiesterase"/>
    <property type="match status" value="1"/>
</dbReference>
<dbReference type="PROSITE" id="PS51704">
    <property type="entry name" value="GP_PDE"/>
    <property type="match status" value="1"/>
</dbReference>
<reference evidence="3 5" key="2">
    <citation type="submission" date="2013-03" db="EMBL/GenBank/DDBJ databases">
        <title>The Genome Sequence of Enterococcus moraviensis BAA-383 (PacBio/Illumina hybrid assembly).</title>
        <authorList>
            <consortium name="The Broad Institute Genomics Platform"/>
            <consortium name="The Broad Institute Genome Sequencing Center for Infectious Disease"/>
            <person name="Earl A."/>
            <person name="Russ C."/>
            <person name="Gilmore M."/>
            <person name="Surin D."/>
            <person name="Walker B."/>
            <person name="Young S."/>
            <person name="Zeng Q."/>
            <person name="Gargeya S."/>
            <person name="Fitzgerald M."/>
            <person name="Haas B."/>
            <person name="Abouelleil A."/>
            <person name="Allen A.W."/>
            <person name="Alvarado L."/>
            <person name="Arachchi H.M."/>
            <person name="Berlin A.M."/>
            <person name="Chapman S.B."/>
            <person name="Gainer-Dewar J."/>
            <person name="Goldberg J."/>
            <person name="Griggs A."/>
            <person name="Gujja S."/>
            <person name="Hansen M."/>
            <person name="Howarth C."/>
            <person name="Imamovic A."/>
            <person name="Ireland A."/>
            <person name="Larimer J."/>
            <person name="McCowan C."/>
            <person name="Murphy C."/>
            <person name="Pearson M."/>
            <person name="Poon T.W."/>
            <person name="Priest M."/>
            <person name="Roberts A."/>
            <person name="Saif S."/>
            <person name="Shea T."/>
            <person name="Sisk P."/>
            <person name="Sykes S."/>
            <person name="Wortman J."/>
            <person name="Nusbaum C."/>
            <person name="Birren B."/>
        </authorList>
    </citation>
    <scope>NUCLEOTIDE SEQUENCE [LARGE SCALE GENOMIC DNA]</scope>
    <source>
        <strain evidence="3 5">ATCC BAA-383</strain>
    </source>
</reference>
<proteinExistence type="predicted"/>
<gene>
    <name evidence="3" type="ORF">I586_00096</name>
    <name evidence="2" type="ORF">UAY_01771</name>
</gene>
<evidence type="ECO:0000313" key="5">
    <source>
        <dbReference type="Proteomes" id="UP000014157"/>
    </source>
</evidence>
<evidence type="ECO:0000313" key="3">
    <source>
        <dbReference type="EMBL" id="EOT73103.1"/>
    </source>
</evidence>
<evidence type="ECO:0000313" key="2">
    <source>
        <dbReference type="EMBL" id="EOI00668.1"/>
    </source>
</evidence>
<dbReference type="SUPFAM" id="SSF51695">
    <property type="entry name" value="PLC-like phosphodiesterases"/>
    <property type="match status" value="1"/>
</dbReference>
<organism evidence="2 4">
    <name type="scientific">Enterococcus moraviensis ATCC BAA-383</name>
    <dbReference type="NCBI Taxonomy" id="1158609"/>
    <lineage>
        <taxon>Bacteria</taxon>
        <taxon>Bacillati</taxon>
        <taxon>Bacillota</taxon>
        <taxon>Bacilli</taxon>
        <taxon>Lactobacillales</taxon>
        <taxon>Enterococcaceae</taxon>
        <taxon>Enterococcus</taxon>
    </lineage>
</organism>
<dbReference type="HOGENOM" id="CLU_353649_0_0_9"/>
<keyword evidence="5" id="KW-1185">Reference proteome</keyword>
<dbReference type="eggNOG" id="COG0584">
    <property type="taxonomic scope" value="Bacteria"/>
</dbReference>
<dbReference type="STRING" id="155617.RV09_GL000060"/>
<dbReference type="PANTHER" id="PTHR46211:SF14">
    <property type="entry name" value="GLYCEROPHOSPHODIESTER PHOSPHODIESTERASE"/>
    <property type="match status" value="1"/>
</dbReference>
<evidence type="ECO:0000313" key="4">
    <source>
        <dbReference type="Proteomes" id="UP000013781"/>
    </source>
</evidence>
<protein>
    <recommendedName>
        <fullName evidence="1">GP-PDE domain-containing protein</fullName>
    </recommendedName>
</protein>